<proteinExistence type="predicted"/>
<sequence>MSGLREQQKEMRRQAIRRAAVELFESQGYTDTTIEQIARQAGVTAPTVFNYFGSKQAILLEIFRDIDDAAIAEACGCIDDYADPLDALCRLEQAISDLTIRAFPASVWRELLPVLLSESTGGVSDSYRKSNERLQHAVADVLAKMKVKGMLREDLDVHLAARLLNEYSHIQLMRLTSRDDYDLDAHRKDVREVTGLILYGMIKS</sequence>
<dbReference type="RefSeq" id="WP_132292009.1">
    <property type="nucleotide sequence ID" value="NZ_SMFU01000008.1"/>
</dbReference>
<feature type="DNA-binding region" description="H-T-H motif" evidence="4">
    <location>
        <begin position="33"/>
        <end position="52"/>
    </location>
</feature>
<reference evidence="6 7" key="1">
    <citation type="submission" date="2019-03" db="EMBL/GenBank/DDBJ databases">
        <title>Genomic Encyclopedia of Archaeal and Bacterial Type Strains, Phase II (KMG-II): from individual species to whole genera.</title>
        <authorList>
            <person name="Goeker M."/>
        </authorList>
    </citation>
    <scope>NUCLEOTIDE SEQUENCE [LARGE SCALE GENOMIC DNA]</scope>
    <source>
        <strain evidence="6 7">DSM 27697</strain>
    </source>
</reference>
<dbReference type="GO" id="GO:0003700">
    <property type="term" value="F:DNA-binding transcription factor activity"/>
    <property type="evidence" value="ECO:0007669"/>
    <property type="project" value="TreeGrafter"/>
</dbReference>
<dbReference type="Pfam" id="PF00440">
    <property type="entry name" value="TetR_N"/>
    <property type="match status" value="1"/>
</dbReference>
<keyword evidence="7" id="KW-1185">Reference proteome</keyword>
<comment type="caution">
    <text evidence="6">The sequence shown here is derived from an EMBL/GenBank/DDBJ whole genome shotgun (WGS) entry which is preliminary data.</text>
</comment>
<accession>A0A4R1GS61</accession>
<feature type="domain" description="HTH tetR-type" evidence="5">
    <location>
        <begin position="10"/>
        <end position="70"/>
    </location>
</feature>
<dbReference type="InterPro" id="IPR009057">
    <property type="entry name" value="Homeodomain-like_sf"/>
</dbReference>
<dbReference type="AlphaFoldDB" id="A0A4R1GS61"/>
<dbReference type="InterPro" id="IPR023772">
    <property type="entry name" value="DNA-bd_HTH_TetR-type_CS"/>
</dbReference>
<keyword evidence="1" id="KW-0805">Transcription regulation</keyword>
<dbReference type="GO" id="GO:0000976">
    <property type="term" value="F:transcription cis-regulatory region binding"/>
    <property type="evidence" value="ECO:0007669"/>
    <property type="project" value="TreeGrafter"/>
</dbReference>
<dbReference type="SUPFAM" id="SSF48498">
    <property type="entry name" value="Tetracyclin repressor-like, C-terminal domain"/>
    <property type="match status" value="1"/>
</dbReference>
<gene>
    <name evidence="6" type="ORF">CLV83_2289</name>
</gene>
<dbReference type="PANTHER" id="PTHR30055">
    <property type="entry name" value="HTH-TYPE TRANSCRIPTIONAL REGULATOR RUTR"/>
    <property type="match status" value="1"/>
</dbReference>
<keyword evidence="3" id="KW-0804">Transcription</keyword>
<evidence type="ECO:0000259" key="5">
    <source>
        <dbReference type="PROSITE" id="PS50977"/>
    </source>
</evidence>
<protein>
    <submittedName>
        <fullName evidence="6">TetR family transcriptional regulator</fullName>
    </submittedName>
</protein>
<dbReference type="PROSITE" id="PS01081">
    <property type="entry name" value="HTH_TETR_1"/>
    <property type="match status" value="1"/>
</dbReference>
<dbReference type="PANTHER" id="PTHR30055:SF234">
    <property type="entry name" value="HTH-TYPE TRANSCRIPTIONAL REGULATOR BETI"/>
    <property type="match status" value="1"/>
</dbReference>
<name>A0A4R1GS61_9GAMM</name>
<dbReference type="InterPro" id="IPR036271">
    <property type="entry name" value="Tet_transcr_reg_TetR-rel_C_sf"/>
</dbReference>
<keyword evidence="2 4" id="KW-0238">DNA-binding</keyword>
<dbReference type="Gene3D" id="1.10.357.10">
    <property type="entry name" value="Tetracycline Repressor, domain 2"/>
    <property type="match status" value="1"/>
</dbReference>
<evidence type="ECO:0000256" key="3">
    <source>
        <dbReference type="ARBA" id="ARBA00023163"/>
    </source>
</evidence>
<dbReference type="PROSITE" id="PS50977">
    <property type="entry name" value="HTH_TETR_2"/>
    <property type="match status" value="1"/>
</dbReference>
<evidence type="ECO:0000313" key="6">
    <source>
        <dbReference type="EMBL" id="TCK07422.1"/>
    </source>
</evidence>
<evidence type="ECO:0000313" key="7">
    <source>
        <dbReference type="Proteomes" id="UP000294546"/>
    </source>
</evidence>
<organism evidence="6 7">
    <name type="scientific">Marinobacterium mangrovicola</name>
    <dbReference type="NCBI Taxonomy" id="1476959"/>
    <lineage>
        <taxon>Bacteria</taxon>
        <taxon>Pseudomonadati</taxon>
        <taxon>Pseudomonadota</taxon>
        <taxon>Gammaproteobacteria</taxon>
        <taxon>Oceanospirillales</taxon>
        <taxon>Oceanospirillaceae</taxon>
        <taxon>Marinobacterium</taxon>
    </lineage>
</organism>
<dbReference type="OrthoDB" id="63332at2"/>
<dbReference type="Proteomes" id="UP000294546">
    <property type="component" value="Unassembled WGS sequence"/>
</dbReference>
<dbReference type="InterPro" id="IPR050109">
    <property type="entry name" value="HTH-type_TetR-like_transc_reg"/>
</dbReference>
<dbReference type="SUPFAM" id="SSF46689">
    <property type="entry name" value="Homeodomain-like"/>
    <property type="match status" value="1"/>
</dbReference>
<dbReference type="InterPro" id="IPR001647">
    <property type="entry name" value="HTH_TetR"/>
</dbReference>
<dbReference type="EMBL" id="SMFU01000008">
    <property type="protein sequence ID" value="TCK07422.1"/>
    <property type="molecule type" value="Genomic_DNA"/>
</dbReference>
<dbReference type="PRINTS" id="PR00455">
    <property type="entry name" value="HTHTETR"/>
</dbReference>
<evidence type="ECO:0000256" key="4">
    <source>
        <dbReference type="PROSITE-ProRule" id="PRU00335"/>
    </source>
</evidence>
<evidence type="ECO:0000256" key="1">
    <source>
        <dbReference type="ARBA" id="ARBA00023015"/>
    </source>
</evidence>
<evidence type="ECO:0000256" key="2">
    <source>
        <dbReference type="ARBA" id="ARBA00023125"/>
    </source>
</evidence>